<dbReference type="GO" id="GO:0061610">
    <property type="term" value="P:glycerol to glycerone phosphate metabolic process"/>
    <property type="evidence" value="ECO:0007669"/>
    <property type="project" value="UniProtKB-ARBA"/>
</dbReference>
<name>A0A0N7MKR0_9SACH</name>
<dbReference type="UniPathway" id="UPA00617">
    <property type="reaction ID" value="UER00669"/>
</dbReference>
<dbReference type="GO" id="GO:0019588">
    <property type="term" value="P:anaerobic glycerol catabolic process"/>
    <property type="evidence" value="ECO:0007669"/>
    <property type="project" value="UniProtKB-UniPathway"/>
</dbReference>
<evidence type="ECO:0000256" key="3">
    <source>
        <dbReference type="ARBA" id="ARBA00008757"/>
    </source>
</evidence>
<evidence type="ECO:0000256" key="12">
    <source>
        <dbReference type="PIRSR" id="PIRSR612734-2"/>
    </source>
</evidence>
<dbReference type="Pfam" id="PF02734">
    <property type="entry name" value="Dak2"/>
    <property type="match status" value="1"/>
</dbReference>
<evidence type="ECO:0000256" key="11">
    <source>
        <dbReference type="PIRSR" id="PIRSR612734-1"/>
    </source>
</evidence>
<dbReference type="FunFam" id="3.30.1180.20:FF:000001">
    <property type="entry name" value="Dihydroxyacetone kinase 1"/>
    <property type="match status" value="1"/>
</dbReference>
<dbReference type="SUPFAM" id="SSF82549">
    <property type="entry name" value="DAK1/DegV-like"/>
    <property type="match status" value="1"/>
</dbReference>
<keyword evidence="7" id="KW-0319">Glycerol metabolism</keyword>
<dbReference type="GO" id="GO:0050354">
    <property type="term" value="F:triokinase activity"/>
    <property type="evidence" value="ECO:0007669"/>
    <property type="project" value="UniProtKB-EC"/>
</dbReference>
<protein>
    <submittedName>
        <fullName evidence="15">LAQU0S01e00672g1_1</fullName>
    </submittedName>
</protein>
<evidence type="ECO:0000259" key="13">
    <source>
        <dbReference type="PROSITE" id="PS51480"/>
    </source>
</evidence>
<dbReference type="InterPro" id="IPR012734">
    <property type="entry name" value="DhaK_ATP"/>
</dbReference>
<reference evidence="16" key="1">
    <citation type="submission" date="2015-10" db="EMBL/GenBank/DDBJ databases">
        <authorList>
            <person name="Devillers H."/>
        </authorList>
    </citation>
    <scope>NUCLEOTIDE SEQUENCE [LARGE SCALE GENOMIC DNA]</scope>
</reference>
<dbReference type="PROSITE" id="PS51481">
    <property type="entry name" value="DHAK"/>
    <property type="match status" value="1"/>
</dbReference>
<dbReference type="PANTHER" id="PTHR28629">
    <property type="entry name" value="TRIOKINASE/FMN CYCLASE"/>
    <property type="match status" value="1"/>
</dbReference>
<dbReference type="SUPFAM" id="SSF101473">
    <property type="entry name" value="DhaL-like"/>
    <property type="match status" value="1"/>
</dbReference>
<dbReference type="InterPro" id="IPR050861">
    <property type="entry name" value="Dihydroxyacetone_Kinase"/>
</dbReference>
<keyword evidence="5" id="KW-0547">Nucleotide-binding</keyword>
<dbReference type="InterPro" id="IPR004007">
    <property type="entry name" value="DhaL_dom"/>
</dbReference>
<keyword evidence="6" id="KW-0418">Kinase</keyword>
<dbReference type="EMBL" id="LN890560">
    <property type="protein sequence ID" value="CUS20174.1"/>
    <property type="molecule type" value="Genomic_DNA"/>
</dbReference>
<feature type="binding site" evidence="12">
    <location>
        <position position="105"/>
    </location>
    <ligand>
        <name>substrate</name>
    </ligand>
</feature>
<accession>A0A0N7MKR0</accession>
<evidence type="ECO:0000256" key="10">
    <source>
        <dbReference type="ARBA" id="ARBA00048898"/>
    </source>
</evidence>
<dbReference type="Proteomes" id="UP000236544">
    <property type="component" value="Unassembled WGS sequence"/>
</dbReference>
<evidence type="ECO:0000256" key="4">
    <source>
        <dbReference type="ARBA" id="ARBA00022679"/>
    </source>
</evidence>
<dbReference type="FunFam" id="3.40.50.10440:FF:000001">
    <property type="entry name" value="Dihydroxyacetone kinase, DhaK subunit"/>
    <property type="match status" value="1"/>
</dbReference>
<evidence type="ECO:0000259" key="14">
    <source>
        <dbReference type="PROSITE" id="PS51481"/>
    </source>
</evidence>
<sequence length="586" mass="62586">MAGGVKSFEVSEPLNASLKGFALANPQLTLVEHENVFFRKTDSKKIALIAGGGCGHEPTHAGFVGEGMLGGAVCGDIFASPSTKQILNGIKLLSKQSSGVLLVVKNYTGDVLHFGLAAERARALGIPCKVAIVGDDVAVGREKGGLVGRRALAGTVLVHKITGAFADKFSEKYGLDGTAKVAEIVTQNLVTIGSSMDHCKVPGRKFETELNENKMELGMGIHNEPGVKVLEPVPSTDELIEKDMLPKLLDPNDKDRHFLDFNKDDDVVLLVNNLGGISNFIISAIAAKTAELLEKNYNIKPVQTITGTLMTSFNMDGFSITLLNASSATKQLNKEFTEVKCVLELLRAPTDAPGWPNVSHDGSRAPEVDESQLKDEIKVKPAGKFDFKHFSEMMKSGADQLVQSEPHITKLDSQVGDGDCGYTLVAGAKGITENLKNLDQNYLSQALAQISDYIESSMGGTSGGLYSIMISGLSHGLIQECKQKDQEVTPEILGKSMSFALDTLYKYTKARPGASTLIDALEPFVKEFSSSSDFSKAIKAAEDGAKSTGSLEAKFGRASYVSDSSEIPDPGAIGFVEFLKGVQKAL</sequence>
<evidence type="ECO:0000256" key="8">
    <source>
        <dbReference type="ARBA" id="ARBA00022840"/>
    </source>
</evidence>
<organism evidence="15 16">
    <name type="scientific">Lachancea quebecensis</name>
    <dbReference type="NCBI Taxonomy" id="1654605"/>
    <lineage>
        <taxon>Eukaryota</taxon>
        <taxon>Fungi</taxon>
        <taxon>Dikarya</taxon>
        <taxon>Ascomycota</taxon>
        <taxon>Saccharomycotina</taxon>
        <taxon>Saccharomycetes</taxon>
        <taxon>Saccharomycetales</taxon>
        <taxon>Saccharomycetaceae</taxon>
        <taxon>Lachancea</taxon>
    </lineage>
</organism>
<keyword evidence="8" id="KW-0067">ATP-binding</keyword>
<comment type="function">
    <text evidence="1">Catalyzes both the phosphorylation of dihydroxyacetone and of glyceraldehyde.</text>
</comment>
<evidence type="ECO:0000256" key="2">
    <source>
        <dbReference type="ARBA" id="ARBA00004778"/>
    </source>
</evidence>
<evidence type="ECO:0000313" key="16">
    <source>
        <dbReference type="Proteomes" id="UP000236544"/>
    </source>
</evidence>
<dbReference type="Pfam" id="PF02733">
    <property type="entry name" value="Dak1"/>
    <property type="match status" value="1"/>
</dbReference>
<evidence type="ECO:0000256" key="6">
    <source>
        <dbReference type="ARBA" id="ARBA00022777"/>
    </source>
</evidence>
<keyword evidence="16" id="KW-1185">Reference proteome</keyword>
<comment type="pathway">
    <text evidence="2">Polyol metabolism; glycerol fermentation; glycerone phosphate from glycerol (oxidative route): step 2/2.</text>
</comment>
<keyword evidence="4" id="KW-0808">Transferase</keyword>
<feature type="domain" description="DhaL" evidence="13">
    <location>
        <begin position="388"/>
        <end position="584"/>
    </location>
</feature>
<dbReference type="Gene3D" id="3.30.1180.20">
    <property type="entry name" value="Dihydroxyacetone kinase, domain 2"/>
    <property type="match status" value="1"/>
</dbReference>
<dbReference type="NCBIfam" id="TIGR02361">
    <property type="entry name" value="dak_ATP"/>
    <property type="match status" value="1"/>
</dbReference>
<evidence type="ECO:0000313" key="15">
    <source>
        <dbReference type="EMBL" id="CUS20174.1"/>
    </source>
</evidence>
<evidence type="ECO:0000256" key="9">
    <source>
        <dbReference type="ARBA" id="ARBA00047974"/>
    </source>
</evidence>
<comment type="similarity">
    <text evidence="3">Belongs to the dihydroxyacetone kinase (DAK) family.</text>
</comment>
<dbReference type="GO" id="GO:0005524">
    <property type="term" value="F:ATP binding"/>
    <property type="evidence" value="ECO:0007669"/>
    <property type="project" value="UniProtKB-KW"/>
</dbReference>
<dbReference type="InterPro" id="IPR036117">
    <property type="entry name" value="DhaL_dom_sf"/>
</dbReference>
<evidence type="ECO:0000256" key="5">
    <source>
        <dbReference type="ARBA" id="ARBA00022741"/>
    </source>
</evidence>
<dbReference type="GO" id="GO:0005829">
    <property type="term" value="C:cytosol"/>
    <property type="evidence" value="ECO:0007669"/>
    <property type="project" value="TreeGrafter"/>
</dbReference>
<dbReference type="OrthoDB" id="1724672at2759"/>
<dbReference type="Gene3D" id="3.40.50.10440">
    <property type="entry name" value="Dihydroxyacetone kinase, domain 1"/>
    <property type="match status" value="1"/>
</dbReference>
<dbReference type="Gene3D" id="1.25.40.340">
    <property type="match status" value="1"/>
</dbReference>
<dbReference type="SMART" id="SM01120">
    <property type="entry name" value="Dak2"/>
    <property type="match status" value="1"/>
</dbReference>
<evidence type="ECO:0000256" key="1">
    <source>
        <dbReference type="ARBA" id="ARBA00003264"/>
    </source>
</evidence>
<dbReference type="PANTHER" id="PTHR28629:SF14">
    <property type="entry name" value="DIHYDROXYACETONE KINASE 1"/>
    <property type="match status" value="1"/>
</dbReference>
<dbReference type="FunFam" id="1.25.40.340:FF:000001">
    <property type="entry name" value="Dihydroxyacetone kinase 1"/>
    <property type="match status" value="1"/>
</dbReference>
<dbReference type="InterPro" id="IPR004006">
    <property type="entry name" value="DhaK_dom"/>
</dbReference>
<proteinExistence type="inferred from homology"/>
<dbReference type="AlphaFoldDB" id="A0A0N7MKR0"/>
<comment type="catalytic activity">
    <reaction evidence="10">
        <text>dihydroxyacetone + ATP = dihydroxyacetone phosphate + ADP + H(+)</text>
        <dbReference type="Rhea" id="RHEA:15773"/>
        <dbReference type="ChEBI" id="CHEBI:15378"/>
        <dbReference type="ChEBI" id="CHEBI:16016"/>
        <dbReference type="ChEBI" id="CHEBI:30616"/>
        <dbReference type="ChEBI" id="CHEBI:57642"/>
        <dbReference type="ChEBI" id="CHEBI:456216"/>
        <dbReference type="EC" id="2.7.1.29"/>
    </reaction>
</comment>
<gene>
    <name evidence="15" type="ORF">LAQU0_S01e00672g</name>
</gene>
<feature type="binding site" evidence="12">
    <location>
        <position position="110"/>
    </location>
    <ligand>
        <name>substrate</name>
    </ligand>
</feature>
<feature type="domain" description="DhaK" evidence="14">
    <location>
        <begin position="9"/>
        <end position="355"/>
    </location>
</feature>
<dbReference type="GO" id="GO:0004371">
    <property type="term" value="F:glycerone kinase activity"/>
    <property type="evidence" value="ECO:0007669"/>
    <property type="project" value="UniProtKB-EC"/>
</dbReference>
<dbReference type="PROSITE" id="PS51480">
    <property type="entry name" value="DHAL"/>
    <property type="match status" value="1"/>
</dbReference>
<comment type="catalytic activity">
    <reaction evidence="9">
        <text>D-glyceraldehyde + ATP = D-glyceraldehyde 3-phosphate + ADP + H(+)</text>
        <dbReference type="Rhea" id="RHEA:13941"/>
        <dbReference type="ChEBI" id="CHEBI:15378"/>
        <dbReference type="ChEBI" id="CHEBI:17378"/>
        <dbReference type="ChEBI" id="CHEBI:30616"/>
        <dbReference type="ChEBI" id="CHEBI:59776"/>
        <dbReference type="ChEBI" id="CHEBI:456216"/>
        <dbReference type="EC" id="2.7.1.28"/>
    </reaction>
</comment>
<evidence type="ECO:0000256" key="7">
    <source>
        <dbReference type="ARBA" id="ARBA00022798"/>
    </source>
</evidence>
<feature type="binding site" evidence="12">
    <location>
        <begin position="53"/>
        <end position="56"/>
    </location>
    <ligand>
        <name>substrate</name>
    </ligand>
</feature>
<feature type="active site" description="Tele-hemiaminal-histidine intermediate" evidence="11">
    <location>
        <position position="222"/>
    </location>
</feature>